<sequence>MNTLLRPVTLCLTLLAPVSVAQTFLLPAPAPATAAEQAALTRGRALIADFYALRVERVWQVFTAEMRARWGTLTEFRTYREAGAKTFGAEQRVLREQVFTDAGTTYYVRSATFERDAQTIWDLIVGFDAVGRVSLFAIAAEGEQAPERLAWAAP</sequence>
<feature type="chain" id="PRO_5045473060" description="DUF4019 domain-containing protein" evidence="1">
    <location>
        <begin position="22"/>
        <end position="154"/>
    </location>
</feature>
<keyword evidence="1" id="KW-0732">Signal</keyword>
<name>A0ABP9XH97_9DEIO</name>
<evidence type="ECO:0000256" key="1">
    <source>
        <dbReference type="SAM" id="SignalP"/>
    </source>
</evidence>
<comment type="caution">
    <text evidence="2">The sequence shown here is derived from an EMBL/GenBank/DDBJ whole genome shotgun (WGS) entry which is preliminary data.</text>
</comment>
<keyword evidence="3" id="KW-1185">Reference proteome</keyword>
<accession>A0ABP9XH97</accession>
<proteinExistence type="predicted"/>
<reference evidence="2 3" key="1">
    <citation type="submission" date="2024-02" db="EMBL/GenBank/DDBJ databases">
        <title>Deinococcus aluminii NBRC 112889.</title>
        <authorList>
            <person name="Ichikawa N."/>
            <person name="Katano-Makiyama Y."/>
            <person name="Hidaka K."/>
        </authorList>
    </citation>
    <scope>NUCLEOTIDE SEQUENCE [LARGE SCALE GENOMIC DNA]</scope>
    <source>
        <strain evidence="2 3">NBRC 112889</strain>
    </source>
</reference>
<gene>
    <name evidence="2" type="ORF">Dalu01_03148</name>
</gene>
<evidence type="ECO:0000313" key="3">
    <source>
        <dbReference type="Proteomes" id="UP001404956"/>
    </source>
</evidence>
<dbReference type="Proteomes" id="UP001404956">
    <property type="component" value="Unassembled WGS sequence"/>
</dbReference>
<evidence type="ECO:0008006" key="4">
    <source>
        <dbReference type="Google" id="ProtNLM"/>
    </source>
</evidence>
<dbReference type="RefSeq" id="WP_345456732.1">
    <property type="nucleotide sequence ID" value="NZ_BAABRV010000009.1"/>
</dbReference>
<feature type="signal peptide" evidence="1">
    <location>
        <begin position="1"/>
        <end position="21"/>
    </location>
</feature>
<dbReference type="EMBL" id="BAABRV010000009">
    <property type="protein sequence ID" value="GAA5534734.1"/>
    <property type="molecule type" value="Genomic_DNA"/>
</dbReference>
<evidence type="ECO:0000313" key="2">
    <source>
        <dbReference type="EMBL" id="GAA5534734.1"/>
    </source>
</evidence>
<protein>
    <recommendedName>
        <fullName evidence="4">DUF4019 domain-containing protein</fullName>
    </recommendedName>
</protein>
<organism evidence="2 3">
    <name type="scientific">Deinococcus aluminii</name>
    <dbReference type="NCBI Taxonomy" id="1656885"/>
    <lineage>
        <taxon>Bacteria</taxon>
        <taxon>Thermotogati</taxon>
        <taxon>Deinococcota</taxon>
        <taxon>Deinococci</taxon>
        <taxon>Deinococcales</taxon>
        <taxon>Deinococcaceae</taxon>
        <taxon>Deinococcus</taxon>
    </lineage>
</organism>